<gene>
    <name evidence="9" type="ORF">CC1G_01308</name>
</gene>
<feature type="transmembrane region" description="Helical" evidence="8">
    <location>
        <begin position="351"/>
        <end position="372"/>
    </location>
</feature>
<accession>A8NYC9</accession>
<feature type="transmembrane region" description="Helical" evidence="8">
    <location>
        <begin position="384"/>
        <end position="401"/>
    </location>
</feature>
<dbReference type="GO" id="GO:0034257">
    <property type="term" value="F:nicotinamide riboside transmembrane transporter activity"/>
    <property type="evidence" value="ECO:0007669"/>
    <property type="project" value="TreeGrafter"/>
</dbReference>
<feature type="transmembrane region" description="Helical" evidence="8">
    <location>
        <begin position="317"/>
        <end position="339"/>
    </location>
</feature>
<name>A8NYC9_COPC7</name>
<dbReference type="PRINTS" id="PR01130">
    <property type="entry name" value="DERENTRNSPRT"/>
</dbReference>
<keyword evidence="5 8" id="KW-1133">Transmembrane helix</keyword>
<dbReference type="PANTHER" id="PTHR10332:SF88">
    <property type="entry name" value="EQUILIBRATIVE NUCLEOSIDE TRANSPORTER 1, ISOFORM A"/>
    <property type="match status" value="1"/>
</dbReference>
<dbReference type="Proteomes" id="UP000001861">
    <property type="component" value="Unassembled WGS sequence"/>
</dbReference>
<feature type="transmembrane region" description="Helical" evidence="8">
    <location>
        <begin position="49"/>
        <end position="82"/>
    </location>
</feature>
<dbReference type="GeneID" id="6013952"/>
<dbReference type="SUPFAM" id="SSF103473">
    <property type="entry name" value="MFS general substrate transporter"/>
    <property type="match status" value="1"/>
</dbReference>
<feature type="transmembrane region" description="Helical" evidence="8">
    <location>
        <begin position="463"/>
        <end position="486"/>
    </location>
</feature>
<feature type="transmembrane region" description="Helical" evidence="8">
    <location>
        <begin position="160"/>
        <end position="190"/>
    </location>
</feature>
<keyword evidence="3" id="KW-0813">Transport</keyword>
<organism evidence="9 10">
    <name type="scientific">Coprinopsis cinerea (strain Okayama-7 / 130 / ATCC MYA-4618 / FGSC 9003)</name>
    <name type="common">Inky cap fungus</name>
    <name type="synonym">Hormographiella aspergillata</name>
    <dbReference type="NCBI Taxonomy" id="240176"/>
    <lineage>
        <taxon>Eukaryota</taxon>
        <taxon>Fungi</taxon>
        <taxon>Dikarya</taxon>
        <taxon>Basidiomycota</taxon>
        <taxon>Agaricomycotina</taxon>
        <taxon>Agaricomycetes</taxon>
        <taxon>Agaricomycetidae</taxon>
        <taxon>Agaricales</taxon>
        <taxon>Agaricineae</taxon>
        <taxon>Psathyrellaceae</taxon>
        <taxon>Coprinopsis</taxon>
    </lineage>
</organism>
<evidence type="ECO:0000256" key="4">
    <source>
        <dbReference type="ARBA" id="ARBA00022692"/>
    </source>
</evidence>
<comment type="caution">
    <text evidence="9">The sequence shown here is derived from an EMBL/GenBank/DDBJ whole genome shotgun (WGS) entry which is preliminary data.</text>
</comment>
<dbReference type="HOGENOM" id="CLU_021611_1_0_1"/>
<dbReference type="KEGG" id="cci:CC1G_01308"/>
<evidence type="ECO:0000256" key="1">
    <source>
        <dbReference type="ARBA" id="ARBA00004141"/>
    </source>
</evidence>
<dbReference type="PIRSF" id="PIRSF016379">
    <property type="entry name" value="ENT"/>
    <property type="match status" value="1"/>
</dbReference>
<dbReference type="EMBL" id="AACS02000005">
    <property type="protein sequence ID" value="EAU84312.2"/>
    <property type="molecule type" value="Genomic_DNA"/>
</dbReference>
<feature type="transmembrane region" description="Helical" evidence="8">
    <location>
        <begin position="136"/>
        <end position="154"/>
    </location>
</feature>
<reference evidence="9 10" key="1">
    <citation type="journal article" date="2010" name="Proc. Natl. Acad. Sci. U.S.A.">
        <title>Insights into evolution of multicellular fungi from the assembled chromosomes of the mushroom Coprinopsis cinerea (Coprinus cinereus).</title>
        <authorList>
            <person name="Stajich J.E."/>
            <person name="Wilke S.K."/>
            <person name="Ahren D."/>
            <person name="Au C.H."/>
            <person name="Birren B.W."/>
            <person name="Borodovsky M."/>
            <person name="Burns C."/>
            <person name="Canback B."/>
            <person name="Casselton L.A."/>
            <person name="Cheng C.K."/>
            <person name="Deng J."/>
            <person name="Dietrich F.S."/>
            <person name="Fargo D.C."/>
            <person name="Farman M.L."/>
            <person name="Gathman A.C."/>
            <person name="Goldberg J."/>
            <person name="Guigo R."/>
            <person name="Hoegger P.J."/>
            <person name="Hooker J.B."/>
            <person name="Huggins A."/>
            <person name="James T.Y."/>
            <person name="Kamada T."/>
            <person name="Kilaru S."/>
            <person name="Kodira C."/>
            <person name="Kues U."/>
            <person name="Kupfer D."/>
            <person name="Kwan H.S."/>
            <person name="Lomsadze A."/>
            <person name="Li W."/>
            <person name="Lilly W.W."/>
            <person name="Ma L.J."/>
            <person name="Mackey A.J."/>
            <person name="Manning G."/>
            <person name="Martin F."/>
            <person name="Muraguchi H."/>
            <person name="Natvig D.O."/>
            <person name="Palmerini H."/>
            <person name="Ramesh M.A."/>
            <person name="Rehmeyer C.J."/>
            <person name="Roe B.A."/>
            <person name="Shenoy N."/>
            <person name="Stanke M."/>
            <person name="Ter-Hovhannisyan V."/>
            <person name="Tunlid A."/>
            <person name="Velagapudi R."/>
            <person name="Vision T.J."/>
            <person name="Zeng Q."/>
            <person name="Zolan M.E."/>
            <person name="Pukkila P.J."/>
        </authorList>
    </citation>
    <scope>NUCLEOTIDE SEQUENCE [LARGE SCALE GENOMIC DNA]</scope>
    <source>
        <strain evidence="10">Okayama-7 / 130 / ATCC MYA-4618 / FGSC 9003</strain>
    </source>
</reference>
<protein>
    <submittedName>
        <fullName evidence="9">Nucleoside transporter</fullName>
    </submittedName>
</protein>
<dbReference type="PANTHER" id="PTHR10332">
    <property type="entry name" value="EQUILIBRATIVE NUCLEOSIDE TRANSPORTER"/>
    <property type="match status" value="1"/>
</dbReference>
<evidence type="ECO:0000256" key="8">
    <source>
        <dbReference type="SAM" id="Phobius"/>
    </source>
</evidence>
<dbReference type="OMA" id="YQCIPEA"/>
<dbReference type="GO" id="GO:0000329">
    <property type="term" value="C:fungal-type vacuole membrane"/>
    <property type="evidence" value="ECO:0007669"/>
    <property type="project" value="TreeGrafter"/>
</dbReference>
<dbReference type="OrthoDB" id="10261753at2759"/>
<dbReference type="InterPro" id="IPR036259">
    <property type="entry name" value="MFS_trans_sf"/>
</dbReference>
<evidence type="ECO:0000256" key="2">
    <source>
        <dbReference type="ARBA" id="ARBA00007965"/>
    </source>
</evidence>
<evidence type="ECO:0000256" key="3">
    <source>
        <dbReference type="ARBA" id="ARBA00022448"/>
    </source>
</evidence>
<dbReference type="RefSeq" id="XP_001837396.2">
    <property type="nucleotide sequence ID" value="XM_001837344.2"/>
</dbReference>
<feature type="transmembrane region" description="Helical" evidence="8">
    <location>
        <begin position="239"/>
        <end position="257"/>
    </location>
</feature>
<evidence type="ECO:0000256" key="7">
    <source>
        <dbReference type="SAM" id="MobiDB-lite"/>
    </source>
</evidence>
<keyword evidence="6 8" id="KW-0472">Membrane</keyword>
<evidence type="ECO:0000313" key="9">
    <source>
        <dbReference type="EMBL" id="EAU84312.2"/>
    </source>
</evidence>
<keyword evidence="10" id="KW-1185">Reference proteome</keyword>
<dbReference type="GO" id="GO:0005886">
    <property type="term" value="C:plasma membrane"/>
    <property type="evidence" value="ECO:0007669"/>
    <property type="project" value="TreeGrafter"/>
</dbReference>
<comment type="similarity">
    <text evidence="2">Belongs to the SLC29A/ENT transporter (TC 2.A.57) family.</text>
</comment>
<dbReference type="GO" id="GO:0015205">
    <property type="term" value="F:nucleobase transmembrane transporter activity"/>
    <property type="evidence" value="ECO:0007669"/>
    <property type="project" value="TreeGrafter"/>
</dbReference>
<evidence type="ECO:0000256" key="5">
    <source>
        <dbReference type="ARBA" id="ARBA00022989"/>
    </source>
</evidence>
<proteinExistence type="inferred from homology"/>
<evidence type="ECO:0000256" key="6">
    <source>
        <dbReference type="ARBA" id="ARBA00023136"/>
    </source>
</evidence>
<dbReference type="VEuPathDB" id="FungiDB:CC1G_01308"/>
<feature type="transmembrane region" description="Helical" evidence="8">
    <location>
        <begin position="421"/>
        <end position="442"/>
    </location>
</feature>
<feature type="transmembrane region" description="Helical" evidence="8">
    <location>
        <begin position="197"/>
        <end position="219"/>
    </location>
</feature>
<dbReference type="STRING" id="240176.A8NYC9"/>
<sequence length="498" mass="53450">MAPDSPKALYHSIPQAPEPSTSQIDLAASEEEIPQDLPAELVDGRTKSIIFILGCAVLLPWNGIVVIVLIVDLVVTIYLTVIITAMPYFLSRLEGSSFKSSFSSYATTIFTFSNLAFLAHATLTSKHAKPSHRTRAMILWILFLNALLTLSTFFRPAPGLFAAFVLFNGAAQAAAGGYLQTSIIAVASLFGPPAVQAMIAGQAAVAVVVSGVQVISSATSIGRSQKTDASGDGSAEERSAFIFFALSTLFLVGSYVAHEWLVRTPIYDRVAGTLERGAHKISLGAEEGRPLNRSLSRARSEVAEEASNVIRVAKANALYEIAVAAVFMITLSVFPPVTISVSPTNPDFHPLLFASIHFLVFNVGDFIGRWMCSFRFMVIWSAKALLSLSFARILFIPLFLMCNIQRPSAVAKIDPPVNSDFVFMLLMLAFGWTNGYVSSLCMMAAPSVEHNPRLKGRMADVDVAATVASFCLVGGLALGSISSFAVRAAICNCNPFTT</sequence>
<dbReference type="AlphaFoldDB" id="A8NYC9"/>
<dbReference type="InParanoid" id="A8NYC9"/>
<comment type="subcellular location">
    <subcellularLocation>
        <location evidence="1">Membrane</location>
        <topology evidence="1">Multi-pass membrane protein</topology>
    </subcellularLocation>
</comment>
<dbReference type="InterPro" id="IPR002259">
    <property type="entry name" value="Eqnu_transpt"/>
</dbReference>
<keyword evidence="4 8" id="KW-0812">Transmembrane</keyword>
<dbReference type="eggNOG" id="KOG1479">
    <property type="taxonomic scope" value="Eukaryota"/>
</dbReference>
<feature type="region of interest" description="Disordered" evidence="7">
    <location>
        <begin position="1"/>
        <end position="21"/>
    </location>
</feature>
<feature type="transmembrane region" description="Helical" evidence="8">
    <location>
        <begin position="102"/>
        <end position="124"/>
    </location>
</feature>
<dbReference type="Pfam" id="PF01733">
    <property type="entry name" value="Nucleoside_tran"/>
    <property type="match status" value="1"/>
</dbReference>
<evidence type="ECO:0000313" key="10">
    <source>
        <dbReference type="Proteomes" id="UP000001861"/>
    </source>
</evidence>